<dbReference type="GO" id="GO:0000978">
    <property type="term" value="F:RNA polymerase II cis-regulatory region sequence-specific DNA binding"/>
    <property type="evidence" value="ECO:0007669"/>
    <property type="project" value="TreeGrafter"/>
</dbReference>
<dbReference type="CDD" id="cd00067">
    <property type="entry name" value="GAL4"/>
    <property type="match status" value="1"/>
</dbReference>
<keyword evidence="1" id="KW-0479">Metal-binding</keyword>
<feature type="domain" description="Zn(2)-C6 fungal-type" evidence="7">
    <location>
        <begin position="45"/>
        <end position="76"/>
    </location>
</feature>
<dbReference type="InterPro" id="IPR007219">
    <property type="entry name" value="XnlR_reg_dom"/>
</dbReference>
<dbReference type="GO" id="GO:0000981">
    <property type="term" value="F:DNA-binding transcription factor activity, RNA polymerase II-specific"/>
    <property type="evidence" value="ECO:0007669"/>
    <property type="project" value="InterPro"/>
</dbReference>
<dbReference type="InterPro" id="IPR001138">
    <property type="entry name" value="Zn2Cys6_DnaBD"/>
</dbReference>
<dbReference type="AlphaFoldDB" id="A0A9P9ENP4"/>
<comment type="caution">
    <text evidence="8">The sequence shown here is derived from an EMBL/GenBank/DDBJ whole genome shotgun (WGS) entry which is preliminary data.</text>
</comment>
<dbReference type="Proteomes" id="UP000738349">
    <property type="component" value="Unassembled WGS sequence"/>
</dbReference>
<dbReference type="SMART" id="SM00906">
    <property type="entry name" value="Fungal_trans"/>
    <property type="match status" value="1"/>
</dbReference>
<proteinExistence type="predicted"/>
<dbReference type="GO" id="GO:0005634">
    <property type="term" value="C:nucleus"/>
    <property type="evidence" value="ECO:0007669"/>
    <property type="project" value="TreeGrafter"/>
</dbReference>
<dbReference type="CDD" id="cd12148">
    <property type="entry name" value="fungal_TF_MHR"/>
    <property type="match status" value="1"/>
</dbReference>
<dbReference type="PROSITE" id="PS50048">
    <property type="entry name" value="ZN2_CY6_FUNGAL_2"/>
    <property type="match status" value="1"/>
</dbReference>
<name>A0A9P9ENP4_9HYPO</name>
<feature type="region of interest" description="Disordered" evidence="6">
    <location>
        <begin position="113"/>
        <end position="158"/>
    </location>
</feature>
<organism evidence="8 9">
    <name type="scientific">Dactylonectria macrodidyma</name>
    <dbReference type="NCBI Taxonomy" id="307937"/>
    <lineage>
        <taxon>Eukaryota</taxon>
        <taxon>Fungi</taxon>
        <taxon>Dikarya</taxon>
        <taxon>Ascomycota</taxon>
        <taxon>Pezizomycotina</taxon>
        <taxon>Sordariomycetes</taxon>
        <taxon>Hypocreomycetidae</taxon>
        <taxon>Hypocreales</taxon>
        <taxon>Nectriaceae</taxon>
        <taxon>Dactylonectria</taxon>
    </lineage>
</organism>
<dbReference type="SUPFAM" id="SSF57701">
    <property type="entry name" value="Zn2/Cys6 DNA-binding domain"/>
    <property type="match status" value="1"/>
</dbReference>
<keyword evidence="4" id="KW-0539">Nucleus</keyword>
<dbReference type="Pfam" id="PF00172">
    <property type="entry name" value="Zn_clus"/>
    <property type="match status" value="1"/>
</dbReference>
<feature type="compositionally biased region" description="Low complexity" evidence="6">
    <location>
        <begin position="136"/>
        <end position="148"/>
    </location>
</feature>
<dbReference type="GO" id="GO:0008270">
    <property type="term" value="F:zinc ion binding"/>
    <property type="evidence" value="ECO:0007669"/>
    <property type="project" value="InterPro"/>
</dbReference>
<accession>A0A9P9ENP4</accession>
<keyword evidence="9" id="KW-1185">Reference proteome</keyword>
<evidence type="ECO:0000313" key="8">
    <source>
        <dbReference type="EMBL" id="KAH7140797.1"/>
    </source>
</evidence>
<dbReference type="PANTHER" id="PTHR47424:SF5">
    <property type="entry name" value="ZN(II)2CYS6 TRANSCRIPTION FACTOR (EUROFUNG)"/>
    <property type="match status" value="1"/>
</dbReference>
<keyword evidence="3" id="KW-0804">Transcription</keyword>
<feature type="region of interest" description="Disordered" evidence="6">
    <location>
        <begin position="1"/>
        <end position="34"/>
    </location>
</feature>
<feature type="compositionally biased region" description="Basic and acidic residues" evidence="6">
    <location>
        <begin position="117"/>
        <end position="127"/>
    </location>
</feature>
<gene>
    <name evidence="8" type="ORF">EDB81DRAFT_948571</name>
</gene>
<dbReference type="OrthoDB" id="39175at2759"/>
<evidence type="ECO:0000256" key="1">
    <source>
        <dbReference type="ARBA" id="ARBA00022723"/>
    </source>
</evidence>
<dbReference type="PROSITE" id="PS00463">
    <property type="entry name" value="ZN2_CY6_FUNGAL_1"/>
    <property type="match status" value="1"/>
</dbReference>
<feature type="region of interest" description="Disordered" evidence="6">
    <location>
        <begin position="622"/>
        <end position="645"/>
    </location>
</feature>
<keyword evidence="5" id="KW-0175">Coiled coil</keyword>
<dbReference type="InterPro" id="IPR036864">
    <property type="entry name" value="Zn2-C6_fun-type_DNA-bd_sf"/>
</dbReference>
<evidence type="ECO:0000259" key="7">
    <source>
        <dbReference type="PROSITE" id="PS50048"/>
    </source>
</evidence>
<evidence type="ECO:0000256" key="5">
    <source>
        <dbReference type="SAM" id="Coils"/>
    </source>
</evidence>
<dbReference type="GO" id="GO:0006351">
    <property type="term" value="P:DNA-templated transcription"/>
    <property type="evidence" value="ECO:0007669"/>
    <property type="project" value="InterPro"/>
</dbReference>
<keyword evidence="2" id="KW-0805">Transcription regulation</keyword>
<feature type="coiled-coil region" evidence="5">
    <location>
        <begin position="85"/>
        <end position="112"/>
    </location>
</feature>
<dbReference type="Pfam" id="PF04082">
    <property type="entry name" value="Fungal_trans"/>
    <property type="match status" value="1"/>
</dbReference>
<evidence type="ECO:0000313" key="9">
    <source>
        <dbReference type="Proteomes" id="UP000738349"/>
    </source>
</evidence>
<protein>
    <submittedName>
        <fullName evidence="8">Fungal-specific transcription factor domain-containing protein</fullName>
    </submittedName>
</protein>
<dbReference type="GO" id="GO:0000435">
    <property type="term" value="P:positive regulation of transcription from RNA polymerase II promoter by galactose"/>
    <property type="evidence" value="ECO:0007669"/>
    <property type="project" value="TreeGrafter"/>
</dbReference>
<sequence>MDDASSTAELPREASETTPNSAATRKRAATDGFRRGKRGKYTSVACDECKKRKLKCIPVDDSSCQRCIDGGLVCVYAHGTSQTKEKNESQQLQVLSDEVSQLRKQMSELAGAMTLVRDLKDRPRSTRLDPSPAQDPSSIVVPSPASSSQREGIPKEPQFVGPTRSAFGFIIGERSLTRMGIPTYETLPASGAQSPTNMPRELEADPQYYWHHVTAQEMVRLLTVFQEEVESVYPFINIGDHASRADEILRAIRSMEPGGQRILDISDIEVSSKDIDIVKVAVATAIVLEAHGKKETSTSIVESVENNISVISRPAVDLQEVQLITMLSIYYFHCDEELLAWRTIGVAAREALEMGLHRKKSLLDNFKDLESRRLATRVFWCVYVLDRRWSFGTSLSFALVDRDIDPELPEPDEDSSYLKCMVGYGRLCSKLWDAIPSFGSHSQLIPEDTVISLDLSTQSWLQSIPPDLQLRHPRLGLAPRSQPRIMHRLRALLYLRGNHTRTLIYRHHLLSASSIAANLRSAWLVVDIAQDSIQVLVHLNSTTDIYSRQQNAFNYFLLSALAIIFLAVCHAPDIFTGLCRKSFLDAVELVRGFSRYSIVSRRLWNSIRGLIPRLKSLGLQGSEDSQQEVPVEGSSPAVTVTSPQMGGIGAKEMRERGHHLAGHDDLDVSDLHTDSGFGPDLDLSGSIPDMYQMRNDLLSLFDAFGNGQILPEGFGAQFYGPDDGDTVNGMGGEISRRFQGLI</sequence>
<evidence type="ECO:0000256" key="6">
    <source>
        <dbReference type="SAM" id="MobiDB-lite"/>
    </source>
</evidence>
<dbReference type="Gene3D" id="4.10.240.10">
    <property type="entry name" value="Zn(2)-C6 fungal-type DNA-binding domain"/>
    <property type="match status" value="1"/>
</dbReference>
<dbReference type="PANTHER" id="PTHR47424">
    <property type="entry name" value="REGULATORY PROTEIN GAL4"/>
    <property type="match status" value="1"/>
</dbReference>
<evidence type="ECO:0000256" key="3">
    <source>
        <dbReference type="ARBA" id="ARBA00023163"/>
    </source>
</evidence>
<dbReference type="SMART" id="SM00066">
    <property type="entry name" value="GAL4"/>
    <property type="match status" value="1"/>
</dbReference>
<dbReference type="InterPro" id="IPR051127">
    <property type="entry name" value="Fungal_SecMet_Regulators"/>
</dbReference>
<evidence type="ECO:0000256" key="2">
    <source>
        <dbReference type="ARBA" id="ARBA00023015"/>
    </source>
</evidence>
<dbReference type="EMBL" id="JAGMUV010000011">
    <property type="protein sequence ID" value="KAH7140797.1"/>
    <property type="molecule type" value="Genomic_DNA"/>
</dbReference>
<evidence type="ECO:0000256" key="4">
    <source>
        <dbReference type="ARBA" id="ARBA00023242"/>
    </source>
</evidence>
<reference evidence="8" key="1">
    <citation type="journal article" date="2021" name="Nat. Commun.">
        <title>Genetic determinants of endophytism in the Arabidopsis root mycobiome.</title>
        <authorList>
            <person name="Mesny F."/>
            <person name="Miyauchi S."/>
            <person name="Thiergart T."/>
            <person name="Pickel B."/>
            <person name="Atanasova L."/>
            <person name="Karlsson M."/>
            <person name="Huettel B."/>
            <person name="Barry K.W."/>
            <person name="Haridas S."/>
            <person name="Chen C."/>
            <person name="Bauer D."/>
            <person name="Andreopoulos W."/>
            <person name="Pangilinan J."/>
            <person name="LaButti K."/>
            <person name="Riley R."/>
            <person name="Lipzen A."/>
            <person name="Clum A."/>
            <person name="Drula E."/>
            <person name="Henrissat B."/>
            <person name="Kohler A."/>
            <person name="Grigoriev I.V."/>
            <person name="Martin F.M."/>
            <person name="Hacquard S."/>
        </authorList>
    </citation>
    <scope>NUCLEOTIDE SEQUENCE</scope>
    <source>
        <strain evidence="8">MPI-CAGE-AT-0147</strain>
    </source>
</reference>